<dbReference type="AlphaFoldDB" id="A0A1G9ZAB0"/>
<reference evidence="1 2" key="1">
    <citation type="submission" date="2016-10" db="EMBL/GenBank/DDBJ databases">
        <authorList>
            <person name="de Groot N.N."/>
        </authorList>
    </citation>
    <scope>NUCLEOTIDE SEQUENCE [LARGE SCALE GENOMIC DNA]</scope>
    <source>
        <strain evidence="1 2">DSM 44149</strain>
    </source>
</reference>
<dbReference type="EMBL" id="LT629701">
    <property type="protein sequence ID" value="SDN18330.1"/>
    <property type="molecule type" value="Genomic_DNA"/>
</dbReference>
<sequence>MSGGYQVRPDALLGYADGCDSLAGKFDQLERLLLQAKVDDQCFGPLARSQGATAGYELMLDLCRELAKGAGAYLRQTSDGLHATHAIYNGTESGLSQGFSALGKDVQA</sequence>
<dbReference type="OrthoDB" id="3699896at2"/>
<accession>A0A1G9ZAB0</accession>
<keyword evidence="2" id="KW-1185">Reference proteome</keyword>
<evidence type="ECO:0000313" key="2">
    <source>
        <dbReference type="Proteomes" id="UP000183376"/>
    </source>
</evidence>
<evidence type="ECO:0008006" key="3">
    <source>
        <dbReference type="Google" id="ProtNLM"/>
    </source>
</evidence>
<evidence type="ECO:0000313" key="1">
    <source>
        <dbReference type="EMBL" id="SDN18330.1"/>
    </source>
</evidence>
<name>A0A1G9ZAB0_ALLAB</name>
<dbReference type="STRING" id="211114.SAMN04489726_5378"/>
<organism evidence="1 2">
    <name type="scientific">Allokutzneria albata</name>
    <name type="common">Kibdelosporangium albatum</name>
    <dbReference type="NCBI Taxonomy" id="211114"/>
    <lineage>
        <taxon>Bacteria</taxon>
        <taxon>Bacillati</taxon>
        <taxon>Actinomycetota</taxon>
        <taxon>Actinomycetes</taxon>
        <taxon>Pseudonocardiales</taxon>
        <taxon>Pseudonocardiaceae</taxon>
        <taxon>Allokutzneria</taxon>
    </lineage>
</organism>
<proteinExistence type="predicted"/>
<protein>
    <recommendedName>
        <fullName evidence="3">Excreted virulence factor EspC, type VII ESX diderm</fullName>
    </recommendedName>
</protein>
<dbReference type="Proteomes" id="UP000183376">
    <property type="component" value="Chromosome I"/>
</dbReference>
<dbReference type="RefSeq" id="WP_052406856.1">
    <property type="nucleotide sequence ID" value="NZ_JOEF01000002.1"/>
</dbReference>
<dbReference type="eggNOG" id="ENOG50308JF">
    <property type="taxonomic scope" value="Bacteria"/>
</dbReference>
<gene>
    <name evidence="1" type="ORF">SAMN04489726_5378</name>
</gene>